<dbReference type="SMART" id="SM00579">
    <property type="entry name" value="FBD"/>
    <property type="match status" value="1"/>
</dbReference>
<proteinExistence type="predicted"/>
<evidence type="ECO:0000313" key="2">
    <source>
        <dbReference type="EMBL" id="GAA0156151.1"/>
    </source>
</evidence>
<organism evidence="2 3">
    <name type="scientific">Lithospermum erythrorhizon</name>
    <name type="common">Purple gromwell</name>
    <name type="synonym">Lithospermum officinale var. erythrorhizon</name>
    <dbReference type="NCBI Taxonomy" id="34254"/>
    <lineage>
        <taxon>Eukaryota</taxon>
        <taxon>Viridiplantae</taxon>
        <taxon>Streptophyta</taxon>
        <taxon>Embryophyta</taxon>
        <taxon>Tracheophyta</taxon>
        <taxon>Spermatophyta</taxon>
        <taxon>Magnoliopsida</taxon>
        <taxon>eudicotyledons</taxon>
        <taxon>Gunneridae</taxon>
        <taxon>Pentapetalae</taxon>
        <taxon>asterids</taxon>
        <taxon>lamiids</taxon>
        <taxon>Boraginales</taxon>
        <taxon>Boraginaceae</taxon>
        <taxon>Boraginoideae</taxon>
        <taxon>Lithospermeae</taxon>
        <taxon>Lithospermum</taxon>
    </lineage>
</organism>
<dbReference type="Proteomes" id="UP001454036">
    <property type="component" value="Unassembled WGS sequence"/>
</dbReference>
<gene>
    <name evidence="2" type="ORF">LIER_13708</name>
</gene>
<dbReference type="Pfam" id="PF08387">
    <property type="entry name" value="FBD"/>
    <property type="match status" value="1"/>
</dbReference>
<dbReference type="PANTHER" id="PTHR31900">
    <property type="entry name" value="F-BOX/RNI SUPERFAMILY PROTEIN-RELATED"/>
    <property type="match status" value="1"/>
</dbReference>
<dbReference type="AlphaFoldDB" id="A0AAV3PYP3"/>
<protein>
    <recommendedName>
        <fullName evidence="1">FBD domain-containing protein</fullName>
    </recommendedName>
</protein>
<dbReference type="PANTHER" id="PTHR31900:SF34">
    <property type="entry name" value="EMB|CAB62440.1-RELATED"/>
    <property type="match status" value="1"/>
</dbReference>
<reference evidence="2 3" key="1">
    <citation type="submission" date="2024-01" db="EMBL/GenBank/DDBJ databases">
        <title>The complete chloroplast genome sequence of Lithospermum erythrorhizon: insights into the phylogenetic relationship among Boraginaceae species and the maternal lineages of purple gromwells.</title>
        <authorList>
            <person name="Okada T."/>
            <person name="Watanabe K."/>
        </authorList>
    </citation>
    <scope>NUCLEOTIDE SEQUENCE [LARGE SCALE GENOMIC DNA]</scope>
</reference>
<dbReference type="EMBL" id="BAABME010002798">
    <property type="protein sequence ID" value="GAA0156151.1"/>
    <property type="molecule type" value="Genomic_DNA"/>
</dbReference>
<keyword evidence="3" id="KW-1185">Reference proteome</keyword>
<sequence>MCRFSSLIEADIDLCNDSVPESIFGREIVPGHLKHPNIQFNNVKTLTVSSSILKALSFAPLDTFAIFQNVTHLKMKAELCNWHLLSYILERSITLQVLIFTKGTYNSKKSRERCWYEPRKVPKCVASSLRLISIHGFQGLNDKIQMMKYFIENAQVLARLEINVAFGARSRLYRKIKKLHKVAMRCEIVFLS</sequence>
<comment type="caution">
    <text evidence="2">The sequence shown here is derived from an EMBL/GenBank/DDBJ whole genome shotgun (WGS) entry which is preliminary data.</text>
</comment>
<dbReference type="InterPro" id="IPR006566">
    <property type="entry name" value="FBD"/>
</dbReference>
<dbReference type="InterPro" id="IPR050232">
    <property type="entry name" value="FBL13/AtMIF1-like"/>
</dbReference>
<accession>A0AAV3PYP3</accession>
<feature type="domain" description="FBD" evidence="1">
    <location>
        <begin position="123"/>
        <end position="191"/>
    </location>
</feature>
<name>A0AAV3PYP3_LITER</name>
<evidence type="ECO:0000259" key="1">
    <source>
        <dbReference type="SMART" id="SM00579"/>
    </source>
</evidence>
<evidence type="ECO:0000313" key="3">
    <source>
        <dbReference type="Proteomes" id="UP001454036"/>
    </source>
</evidence>